<dbReference type="PROSITE" id="PS52029">
    <property type="entry name" value="LD_TPASE"/>
    <property type="match status" value="1"/>
</dbReference>
<dbReference type="UniPathway" id="UPA00219"/>
<keyword evidence="6 9" id="KW-0133">Cell shape</keyword>
<dbReference type="InterPro" id="IPR018392">
    <property type="entry name" value="LysM"/>
</dbReference>
<sequence>MTRPAATPNRIASPKALAASALLLSQLLAGCQSLQIFQQPEPETIVWNSKAEDVAIHEFSLSPGQNMVGDLASITSAENDTLSDIGRHYGLGFNDIANANAGVDPWTLTAGQNVLLPLSFILPDAPRKGIVLNLANMRMFYYPKNAANSVLTYPVGIGRQGWHTPLGQTQIVAKKANPDWTVPASIQREHQAQGTPLPKVVRSGPDNPLGDYAMPLGFSGYLIHGTNKPYGIGMQVSHGCVQLYPEDIETLFGKVDIGTPVNIVHQPYLAAWRDDMLYLEAHPPLDKWDKQKKQLQKDIRKKLQQLAVAKGAEVDWGKIDRVLQRADGIATPVLAGSPDLAELKANAIPLARPEQLYGQPIPSELSDSDWAILAAIFDNETDAQKLAAMLNHQGPPIPARKIAKDGNYQVVVGPLKNRKEVKSVAQRIKQNFDMDVTTLAPRQPAKN</sequence>
<feature type="signal peptide" evidence="11">
    <location>
        <begin position="1"/>
        <end position="29"/>
    </location>
</feature>
<comment type="pathway">
    <text evidence="1 9">Cell wall biogenesis; peptidoglycan biosynthesis.</text>
</comment>
<dbReference type="InterPro" id="IPR050979">
    <property type="entry name" value="LD-transpeptidase"/>
</dbReference>
<dbReference type="InterPro" id="IPR007730">
    <property type="entry name" value="SPOR-like_dom"/>
</dbReference>
<keyword evidence="3" id="KW-0328">Glycosyltransferase</keyword>
<dbReference type="GO" id="GO:0008360">
    <property type="term" value="P:regulation of cell shape"/>
    <property type="evidence" value="ECO:0007669"/>
    <property type="project" value="UniProtKB-UniRule"/>
</dbReference>
<dbReference type="InterPro" id="IPR036779">
    <property type="entry name" value="LysM_dom_sf"/>
</dbReference>
<dbReference type="GO" id="GO:0016757">
    <property type="term" value="F:glycosyltransferase activity"/>
    <property type="evidence" value="ECO:0007669"/>
    <property type="project" value="UniProtKB-KW"/>
</dbReference>
<evidence type="ECO:0000259" key="13">
    <source>
        <dbReference type="PROSITE" id="PS51782"/>
    </source>
</evidence>
<evidence type="ECO:0000256" key="4">
    <source>
        <dbReference type="ARBA" id="ARBA00022679"/>
    </source>
</evidence>
<proteinExistence type="inferred from homology"/>
<dbReference type="PROSITE" id="PS51724">
    <property type="entry name" value="SPOR"/>
    <property type="match status" value="1"/>
</dbReference>
<dbReference type="InterPro" id="IPR036680">
    <property type="entry name" value="SPOR-like_sf"/>
</dbReference>
<dbReference type="PROSITE" id="PS51782">
    <property type="entry name" value="LYSM"/>
    <property type="match status" value="1"/>
</dbReference>
<keyword evidence="7 9" id="KW-0573">Peptidoglycan synthesis</keyword>
<organism evidence="15 16">
    <name type="scientific">Methylomonas koyamae</name>
    <dbReference type="NCBI Taxonomy" id="702114"/>
    <lineage>
        <taxon>Bacteria</taxon>
        <taxon>Pseudomonadati</taxon>
        <taxon>Pseudomonadota</taxon>
        <taxon>Gammaproteobacteria</taxon>
        <taxon>Methylococcales</taxon>
        <taxon>Methylococcaceae</taxon>
        <taxon>Methylomonas</taxon>
    </lineage>
</organism>
<dbReference type="SUPFAM" id="SSF141523">
    <property type="entry name" value="L,D-transpeptidase catalytic domain-like"/>
    <property type="match status" value="1"/>
</dbReference>
<comment type="caution">
    <text evidence="15">The sequence shown here is derived from an EMBL/GenBank/DDBJ whole genome shotgun (WGS) entry which is preliminary data.</text>
</comment>
<evidence type="ECO:0000256" key="2">
    <source>
        <dbReference type="ARBA" id="ARBA00005992"/>
    </source>
</evidence>
<dbReference type="PANTHER" id="PTHR30582:SF24">
    <property type="entry name" value="L,D-TRANSPEPTIDASE ERFK_SRFK-RELATED"/>
    <property type="match status" value="1"/>
</dbReference>
<evidence type="ECO:0000313" key="16">
    <source>
        <dbReference type="Proteomes" id="UP000077857"/>
    </source>
</evidence>
<dbReference type="PROSITE" id="PS51257">
    <property type="entry name" value="PROKAR_LIPOPROTEIN"/>
    <property type="match status" value="1"/>
</dbReference>
<evidence type="ECO:0000313" key="15">
    <source>
        <dbReference type="EMBL" id="OAI15549.1"/>
    </source>
</evidence>
<reference evidence="15 16" key="1">
    <citation type="submission" date="2016-03" db="EMBL/GenBank/DDBJ databases">
        <authorList>
            <person name="Ploux O."/>
        </authorList>
    </citation>
    <scope>NUCLEOTIDE SEQUENCE [LARGE SCALE GENOMIC DNA]</scope>
    <source>
        <strain evidence="15 16">R-45378</strain>
    </source>
</reference>
<dbReference type="Proteomes" id="UP000077857">
    <property type="component" value="Unassembled WGS sequence"/>
</dbReference>
<dbReference type="RefSeq" id="WP_064040809.1">
    <property type="nucleotide sequence ID" value="NZ_LUUJ01000081.1"/>
</dbReference>
<evidence type="ECO:0000256" key="11">
    <source>
        <dbReference type="SAM" id="SignalP"/>
    </source>
</evidence>
<keyword evidence="10" id="KW-0175">Coiled coil</keyword>
<feature type="chain" id="PRO_5008069031" description="SPOR domain-containing protein" evidence="11">
    <location>
        <begin position="30"/>
        <end position="447"/>
    </location>
</feature>
<keyword evidence="4" id="KW-0808">Transferase</keyword>
<evidence type="ECO:0000256" key="9">
    <source>
        <dbReference type="PROSITE-ProRule" id="PRU01373"/>
    </source>
</evidence>
<dbReference type="Pfam" id="PF05036">
    <property type="entry name" value="SPOR"/>
    <property type="match status" value="1"/>
</dbReference>
<evidence type="ECO:0000259" key="12">
    <source>
        <dbReference type="PROSITE" id="PS51724"/>
    </source>
</evidence>
<feature type="active site" description="Nucleophile" evidence="9">
    <location>
        <position position="240"/>
    </location>
</feature>
<evidence type="ECO:0000256" key="7">
    <source>
        <dbReference type="ARBA" id="ARBA00022984"/>
    </source>
</evidence>
<dbReference type="SUPFAM" id="SSF110997">
    <property type="entry name" value="Sporulation related repeat"/>
    <property type="match status" value="1"/>
</dbReference>
<evidence type="ECO:0000259" key="14">
    <source>
        <dbReference type="PROSITE" id="PS52029"/>
    </source>
</evidence>
<keyword evidence="8 9" id="KW-0961">Cell wall biogenesis/degradation</keyword>
<feature type="domain" description="LysM" evidence="13">
    <location>
        <begin position="72"/>
        <end position="116"/>
    </location>
</feature>
<dbReference type="Gene3D" id="3.10.350.10">
    <property type="entry name" value="LysM domain"/>
    <property type="match status" value="1"/>
</dbReference>
<dbReference type="GO" id="GO:0018104">
    <property type="term" value="P:peptidoglycan-protein cross-linking"/>
    <property type="evidence" value="ECO:0007669"/>
    <property type="project" value="TreeGrafter"/>
</dbReference>
<dbReference type="InterPro" id="IPR005490">
    <property type="entry name" value="LD_TPept_cat_dom"/>
</dbReference>
<comment type="similarity">
    <text evidence="2">Belongs to the YkuD family.</text>
</comment>
<keyword evidence="5" id="KW-0378">Hydrolase</keyword>
<dbReference type="GO" id="GO:0042834">
    <property type="term" value="F:peptidoglycan binding"/>
    <property type="evidence" value="ECO:0007669"/>
    <property type="project" value="InterPro"/>
</dbReference>
<evidence type="ECO:0000256" key="10">
    <source>
        <dbReference type="SAM" id="Coils"/>
    </source>
</evidence>
<feature type="coiled-coil region" evidence="10">
    <location>
        <begin position="285"/>
        <end position="312"/>
    </location>
</feature>
<dbReference type="InterPro" id="IPR038063">
    <property type="entry name" value="Transpep_catalytic_dom"/>
</dbReference>
<evidence type="ECO:0008006" key="17">
    <source>
        <dbReference type="Google" id="ProtNLM"/>
    </source>
</evidence>
<dbReference type="Gene3D" id="3.30.70.1070">
    <property type="entry name" value="Sporulation related repeat"/>
    <property type="match status" value="1"/>
</dbReference>
<evidence type="ECO:0000256" key="5">
    <source>
        <dbReference type="ARBA" id="ARBA00022801"/>
    </source>
</evidence>
<dbReference type="AlphaFoldDB" id="A0A177NEF5"/>
<dbReference type="Pfam" id="PF03734">
    <property type="entry name" value="YkuD"/>
    <property type="match status" value="1"/>
</dbReference>
<dbReference type="CDD" id="cd00118">
    <property type="entry name" value="LysM"/>
    <property type="match status" value="1"/>
</dbReference>
<dbReference type="Gene3D" id="2.40.440.10">
    <property type="entry name" value="L,D-transpeptidase catalytic domain-like"/>
    <property type="match status" value="1"/>
</dbReference>
<dbReference type="EMBL" id="LUUJ01000081">
    <property type="protein sequence ID" value="OAI15549.1"/>
    <property type="molecule type" value="Genomic_DNA"/>
</dbReference>
<evidence type="ECO:0000256" key="8">
    <source>
        <dbReference type="ARBA" id="ARBA00023316"/>
    </source>
</evidence>
<evidence type="ECO:0000256" key="3">
    <source>
        <dbReference type="ARBA" id="ARBA00022676"/>
    </source>
</evidence>
<dbReference type="Pfam" id="PF01476">
    <property type="entry name" value="LysM"/>
    <property type="match status" value="1"/>
</dbReference>
<keyword evidence="11" id="KW-0732">Signal</keyword>
<feature type="active site" description="Proton donor/acceptor" evidence="9">
    <location>
        <position position="224"/>
    </location>
</feature>
<protein>
    <recommendedName>
        <fullName evidence="17">SPOR domain-containing protein</fullName>
    </recommendedName>
</protein>
<evidence type="ECO:0000256" key="6">
    <source>
        <dbReference type="ARBA" id="ARBA00022960"/>
    </source>
</evidence>
<gene>
    <name evidence="15" type="ORF">A1507_14075</name>
</gene>
<dbReference type="OrthoDB" id="9787225at2"/>
<dbReference type="CDD" id="cd16913">
    <property type="entry name" value="YkuD_like"/>
    <property type="match status" value="1"/>
</dbReference>
<feature type="domain" description="SPOR" evidence="12">
    <location>
        <begin position="364"/>
        <end position="443"/>
    </location>
</feature>
<accession>A0A177NEF5</accession>
<name>A0A177NEF5_9GAMM</name>
<feature type="domain" description="L,D-TPase catalytic" evidence="14">
    <location>
        <begin position="128"/>
        <end position="264"/>
    </location>
</feature>
<evidence type="ECO:0000256" key="1">
    <source>
        <dbReference type="ARBA" id="ARBA00004752"/>
    </source>
</evidence>
<dbReference type="GO" id="GO:0071972">
    <property type="term" value="F:peptidoglycan L,D-transpeptidase activity"/>
    <property type="evidence" value="ECO:0007669"/>
    <property type="project" value="TreeGrafter"/>
</dbReference>
<dbReference type="GO" id="GO:0071555">
    <property type="term" value="P:cell wall organization"/>
    <property type="evidence" value="ECO:0007669"/>
    <property type="project" value="UniProtKB-UniRule"/>
</dbReference>
<dbReference type="PANTHER" id="PTHR30582">
    <property type="entry name" value="L,D-TRANSPEPTIDASE"/>
    <property type="match status" value="1"/>
</dbReference>
<dbReference type="GO" id="GO:0005576">
    <property type="term" value="C:extracellular region"/>
    <property type="evidence" value="ECO:0007669"/>
    <property type="project" value="TreeGrafter"/>
</dbReference>